<evidence type="ECO:0000313" key="2">
    <source>
        <dbReference type="EMBL" id="KUN34421.1"/>
    </source>
</evidence>
<evidence type="ECO:0008006" key="4">
    <source>
        <dbReference type="Google" id="ProtNLM"/>
    </source>
</evidence>
<comment type="caution">
    <text evidence="2">The sequence shown here is derived from an EMBL/GenBank/DDBJ whole genome shotgun (WGS) entry which is preliminary data.</text>
</comment>
<feature type="compositionally biased region" description="Polar residues" evidence="1">
    <location>
        <begin position="190"/>
        <end position="203"/>
    </location>
</feature>
<keyword evidence="3" id="KW-1185">Reference proteome</keyword>
<feature type="region of interest" description="Disordered" evidence="1">
    <location>
        <begin position="161"/>
        <end position="203"/>
    </location>
</feature>
<evidence type="ECO:0000313" key="3">
    <source>
        <dbReference type="Proteomes" id="UP000053271"/>
    </source>
</evidence>
<protein>
    <recommendedName>
        <fullName evidence="4">Lipoprotein</fullName>
    </recommendedName>
</protein>
<name>A0A117QL57_9ACTN</name>
<dbReference type="Proteomes" id="UP000053271">
    <property type="component" value="Unassembled WGS sequence"/>
</dbReference>
<sequence length="203" mass="20262">MTVRRLPGLLALPVLAALLAGCGIRSTEVPTDFGPAPSRVRCSLADPGRATQSGTGVPVQVFLLCGSSLVAVDRSVPVPDGAAGAERRVLVAQGLLDQLAQSPSAAEKEAGYTTDVRGGVTVSGPGPDDPDDALRLSAAPGSLTSYALAQVVCTLSDSAATEGDGSVVLGGPGTQPPRRYACTSGVRNRPGSSEPPSSEVTGG</sequence>
<dbReference type="PROSITE" id="PS51257">
    <property type="entry name" value="PROKAR_LIPOPROTEIN"/>
    <property type="match status" value="1"/>
</dbReference>
<gene>
    <name evidence="2" type="ORF">AQJ30_29435</name>
</gene>
<dbReference type="GeneID" id="91428702"/>
<evidence type="ECO:0000256" key="1">
    <source>
        <dbReference type="SAM" id="MobiDB-lite"/>
    </source>
</evidence>
<reference evidence="2 3" key="1">
    <citation type="submission" date="2015-10" db="EMBL/GenBank/DDBJ databases">
        <title>Draft genome sequence of Streptomyces longwoodensis DSM 41677, type strain for the species Streptomyces longwoodensis.</title>
        <authorList>
            <person name="Ruckert C."/>
            <person name="Winkler A."/>
            <person name="Kalinowski J."/>
            <person name="Kampfer P."/>
            <person name="Glaeser S."/>
        </authorList>
    </citation>
    <scope>NUCLEOTIDE SEQUENCE [LARGE SCALE GENOMIC DNA]</scope>
    <source>
        <strain evidence="2 3">DSM 41677</strain>
    </source>
</reference>
<dbReference type="AlphaFoldDB" id="A0A117QL57"/>
<proteinExistence type="predicted"/>
<organism evidence="2 3">
    <name type="scientific">Streptomyces longwoodensis</name>
    <dbReference type="NCBI Taxonomy" id="68231"/>
    <lineage>
        <taxon>Bacteria</taxon>
        <taxon>Bacillati</taxon>
        <taxon>Actinomycetota</taxon>
        <taxon>Actinomycetes</taxon>
        <taxon>Kitasatosporales</taxon>
        <taxon>Streptomycetaceae</taxon>
        <taxon>Streptomyces</taxon>
    </lineage>
</organism>
<accession>A0A117QL57</accession>
<dbReference type="STRING" id="68231.AQJ30_29435"/>
<feature type="region of interest" description="Disordered" evidence="1">
    <location>
        <begin position="102"/>
        <end position="137"/>
    </location>
</feature>
<dbReference type="RefSeq" id="WP_067239976.1">
    <property type="nucleotide sequence ID" value="NZ_KQ948561.1"/>
</dbReference>
<dbReference type="EMBL" id="LMWS01000039">
    <property type="protein sequence ID" value="KUN34421.1"/>
    <property type="molecule type" value="Genomic_DNA"/>
</dbReference>